<protein>
    <submittedName>
        <fullName evidence="1">Uncharacterized protein</fullName>
    </submittedName>
</protein>
<organism evidence="1 2">
    <name type="scientific">Nitratireductor arenosus</name>
    <dbReference type="NCBI Taxonomy" id="2682096"/>
    <lineage>
        <taxon>Bacteria</taxon>
        <taxon>Pseudomonadati</taxon>
        <taxon>Pseudomonadota</taxon>
        <taxon>Alphaproteobacteria</taxon>
        <taxon>Hyphomicrobiales</taxon>
        <taxon>Phyllobacteriaceae</taxon>
        <taxon>Nitratireductor</taxon>
    </lineage>
</organism>
<dbReference type="RefSeq" id="WP_156712002.1">
    <property type="nucleotide sequence ID" value="NZ_WPHG01000002.1"/>
</dbReference>
<gene>
    <name evidence="1" type="ORF">GN330_07030</name>
</gene>
<dbReference type="Proteomes" id="UP000463224">
    <property type="component" value="Unassembled WGS sequence"/>
</dbReference>
<evidence type="ECO:0000313" key="2">
    <source>
        <dbReference type="Proteomes" id="UP000463224"/>
    </source>
</evidence>
<accession>A0A844QGV4</accession>
<name>A0A844QGV4_9HYPH</name>
<proteinExistence type="predicted"/>
<dbReference type="EMBL" id="WPHG01000002">
    <property type="protein sequence ID" value="MVA96999.1"/>
    <property type="molecule type" value="Genomic_DNA"/>
</dbReference>
<sequence length="374" mass="40358">MARLAGRIARLIVALLALALAIPAAGLAYGWLTTAALEATPPNEADGAPTEALRAEAAAGIEAYRRPEEATYLTYPEWAIVYAARDYAGFVAEADESGFAYWAYIGRFWQDYATVIRATADYPFNAGNHVMLLVIGTSHTVEHAIQWAWENTLGRLSAVAAGGRKTAQDRFLAAMAADYAAFLDQVPWYRFAYDERRAALWRTETAPGLAALRSWERRLAFGLALSIKQAYAGLITAGLGATYDPALTDINVWAAGPVASAISGEADTRLQKDLGDHGAVFVTRRYQVFTEMIPRLIASGVRFVEIGGNDDILVTVVSNDEIAVPAGARAIFAYQLPARPAVRRTGLAVPVRRLHAILPALAAAGAGLEHVYDY</sequence>
<evidence type="ECO:0000313" key="1">
    <source>
        <dbReference type="EMBL" id="MVA96999.1"/>
    </source>
</evidence>
<keyword evidence="2" id="KW-1185">Reference proteome</keyword>
<reference evidence="1 2" key="1">
    <citation type="submission" date="2019-12" db="EMBL/GenBank/DDBJ databases">
        <title>Nitratireductor arenosus sp. nov., Isolated from sea sand, Jeju island, South Korea.</title>
        <authorList>
            <person name="Kim W."/>
        </authorList>
    </citation>
    <scope>NUCLEOTIDE SEQUENCE [LARGE SCALE GENOMIC DNA]</scope>
    <source>
        <strain evidence="1 2">CAU 1489</strain>
    </source>
</reference>
<dbReference type="AlphaFoldDB" id="A0A844QGV4"/>
<comment type="caution">
    <text evidence="1">The sequence shown here is derived from an EMBL/GenBank/DDBJ whole genome shotgun (WGS) entry which is preliminary data.</text>
</comment>